<dbReference type="Proteomes" id="UP001162156">
    <property type="component" value="Unassembled WGS sequence"/>
</dbReference>
<gene>
    <name evidence="8" type="ORF">NQ314_020631</name>
</gene>
<evidence type="ECO:0000256" key="2">
    <source>
        <dbReference type="ARBA" id="ARBA00022692"/>
    </source>
</evidence>
<keyword evidence="3 6" id="KW-1133">Transmembrane helix</keyword>
<feature type="transmembrane region" description="Helical" evidence="6">
    <location>
        <begin position="6"/>
        <end position="24"/>
    </location>
</feature>
<protein>
    <recommendedName>
        <fullName evidence="7">SUN domain-containing protein</fullName>
    </recommendedName>
</protein>
<dbReference type="PANTHER" id="PTHR12911">
    <property type="entry name" value="SAD1/UNC-84-LIKE PROTEIN-RELATED"/>
    <property type="match status" value="1"/>
</dbReference>
<dbReference type="AlphaFoldDB" id="A0AAV8WL63"/>
<sequence length="235" mass="26423">MYVTYFIPILGVTAILYVYIQLLHNTGNIKKMHKGMDEIKLQLHEFGYKLKKMDNVLVNIKHEQEKLKTLMKNVISQEIEKFSSDKTGKTDFALESTENFEHAVTLFGMALCDGKHGPRAMIQADMSPGHCWAVKGTSGGAIIKLLGKVQIDAVSLEHISKNLSPTGEVTSGPKNFSVWGLKHPKDRGQPLGEFSYDIKGPLVQTFAIPNSNFYEFVEFRVLTNHGNPDFTCIYR</sequence>
<feature type="coiled-coil region" evidence="5">
    <location>
        <begin position="53"/>
        <end position="80"/>
    </location>
</feature>
<accession>A0AAV8WL63</accession>
<evidence type="ECO:0000313" key="9">
    <source>
        <dbReference type="Proteomes" id="UP001162156"/>
    </source>
</evidence>
<dbReference type="EMBL" id="JANEYF010005767">
    <property type="protein sequence ID" value="KAJ8926960.1"/>
    <property type="molecule type" value="Genomic_DNA"/>
</dbReference>
<keyword evidence="5" id="KW-0175">Coiled coil</keyword>
<proteinExistence type="predicted"/>
<evidence type="ECO:0000313" key="8">
    <source>
        <dbReference type="EMBL" id="KAJ8926960.1"/>
    </source>
</evidence>
<reference evidence="8" key="1">
    <citation type="journal article" date="2023" name="Insect Mol. Biol.">
        <title>Genome sequencing provides insights into the evolution of gene families encoding plant cell wall-degrading enzymes in longhorned beetles.</title>
        <authorList>
            <person name="Shin N.R."/>
            <person name="Okamura Y."/>
            <person name="Kirsch R."/>
            <person name="Pauchet Y."/>
        </authorList>
    </citation>
    <scope>NUCLEOTIDE SEQUENCE</scope>
    <source>
        <strain evidence="8">RBIC_L_NR</strain>
    </source>
</reference>
<comment type="subcellular location">
    <subcellularLocation>
        <location evidence="1">Membrane</location>
    </subcellularLocation>
</comment>
<evidence type="ECO:0000256" key="5">
    <source>
        <dbReference type="SAM" id="Coils"/>
    </source>
</evidence>
<evidence type="ECO:0000256" key="6">
    <source>
        <dbReference type="SAM" id="Phobius"/>
    </source>
</evidence>
<dbReference type="PROSITE" id="PS51469">
    <property type="entry name" value="SUN"/>
    <property type="match status" value="1"/>
</dbReference>
<keyword evidence="2 6" id="KW-0812">Transmembrane</keyword>
<evidence type="ECO:0000256" key="1">
    <source>
        <dbReference type="ARBA" id="ARBA00004370"/>
    </source>
</evidence>
<feature type="domain" description="SUN" evidence="7">
    <location>
        <begin position="76"/>
        <end position="235"/>
    </location>
</feature>
<comment type="caution">
    <text evidence="8">The sequence shown here is derived from an EMBL/GenBank/DDBJ whole genome shotgun (WGS) entry which is preliminary data.</text>
</comment>
<dbReference type="Pfam" id="PF07738">
    <property type="entry name" value="Sad1_UNC"/>
    <property type="match status" value="1"/>
</dbReference>
<dbReference type="InterPro" id="IPR012919">
    <property type="entry name" value="SUN_dom"/>
</dbReference>
<organism evidence="8 9">
    <name type="scientific">Rhamnusium bicolor</name>
    <dbReference type="NCBI Taxonomy" id="1586634"/>
    <lineage>
        <taxon>Eukaryota</taxon>
        <taxon>Metazoa</taxon>
        <taxon>Ecdysozoa</taxon>
        <taxon>Arthropoda</taxon>
        <taxon>Hexapoda</taxon>
        <taxon>Insecta</taxon>
        <taxon>Pterygota</taxon>
        <taxon>Neoptera</taxon>
        <taxon>Endopterygota</taxon>
        <taxon>Coleoptera</taxon>
        <taxon>Polyphaga</taxon>
        <taxon>Cucujiformia</taxon>
        <taxon>Chrysomeloidea</taxon>
        <taxon>Cerambycidae</taxon>
        <taxon>Lepturinae</taxon>
        <taxon>Rhagiini</taxon>
        <taxon>Rhamnusium</taxon>
    </lineage>
</organism>
<dbReference type="GO" id="GO:0034993">
    <property type="term" value="C:meiotic nuclear membrane microtubule tethering complex"/>
    <property type="evidence" value="ECO:0007669"/>
    <property type="project" value="TreeGrafter"/>
</dbReference>
<name>A0AAV8WL63_9CUCU</name>
<dbReference type="Gene3D" id="2.60.120.260">
    <property type="entry name" value="Galactose-binding domain-like"/>
    <property type="match status" value="1"/>
</dbReference>
<dbReference type="InterPro" id="IPR045119">
    <property type="entry name" value="SUN1-5"/>
</dbReference>
<dbReference type="GO" id="GO:0043495">
    <property type="term" value="F:protein-membrane adaptor activity"/>
    <property type="evidence" value="ECO:0007669"/>
    <property type="project" value="TreeGrafter"/>
</dbReference>
<evidence type="ECO:0000256" key="4">
    <source>
        <dbReference type="ARBA" id="ARBA00023136"/>
    </source>
</evidence>
<keyword evidence="9" id="KW-1185">Reference proteome</keyword>
<keyword evidence="4 6" id="KW-0472">Membrane</keyword>
<evidence type="ECO:0000256" key="3">
    <source>
        <dbReference type="ARBA" id="ARBA00022989"/>
    </source>
</evidence>
<dbReference type="PANTHER" id="PTHR12911:SF8">
    <property type="entry name" value="KLAROID PROTEIN-RELATED"/>
    <property type="match status" value="1"/>
</dbReference>
<evidence type="ECO:0000259" key="7">
    <source>
        <dbReference type="PROSITE" id="PS51469"/>
    </source>
</evidence>